<protein>
    <submittedName>
        <fullName evidence="1">YqeY-like protein</fullName>
    </submittedName>
</protein>
<dbReference type="InterPro" id="IPR042184">
    <property type="entry name" value="YqeY/Aim41_N"/>
</dbReference>
<evidence type="ECO:0000313" key="2">
    <source>
        <dbReference type="Proteomes" id="UP000004754"/>
    </source>
</evidence>
<keyword evidence="2" id="KW-1185">Reference proteome</keyword>
<organism evidence="1 2">
    <name type="scientific">Pseudoramibacter alactolyticus ATCC 23263</name>
    <dbReference type="NCBI Taxonomy" id="887929"/>
    <lineage>
        <taxon>Bacteria</taxon>
        <taxon>Bacillati</taxon>
        <taxon>Bacillota</taxon>
        <taxon>Clostridia</taxon>
        <taxon>Eubacteriales</taxon>
        <taxon>Eubacteriaceae</taxon>
        <taxon>Pseudoramibacter</taxon>
    </lineage>
</organism>
<dbReference type="InterPro" id="IPR003789">
    <property type="entry name" value="Asn/Gln_tRNA_amidoTrase-B-like"/>
</dbReference>
<comment type="caution">
    <text evidence="1">The sequence shown here is derived from an EMBL/GenBank/DDBJ whole genome shotgun (WGS) entry which is preliminary data.</text>
</comment>
<dbReference type="HOGENOM" id="CLU_079430_2_1_9"/>
<dbReference type="Gene3D" id="1.10.10.410">
    <property type="match status" value="1"/>
</dbReference>
<dbReference type="InterPro" id="IPR019004">
    <property type="entry name" value="YqeY/Aim41"/>
</dbReference>
<gene>
    <name evidence="1" type="ORF">HMP0721_0669</name>
</gene>
<dbReference type="SUPFAM" id="SSF89095">
    <property type="entry name" value="GatB/YqeY motif"/>
    <property type="match status" value="1"/>
</dbReference>
<dbReference type="RefSeq" id="WP_006598091.1">
    <property type="nucleotide sequence ID" value="NZ_GL622359.1"/>
</dbReference>
<dbReference type="OrthoDB" id="9794041at2"/>
<dbReference type="Proteomes" id="UP000004754">
    <property type="component" value="Unassembled WGS sequence"/>
</dbReference>
<dbReference type="PANTHER" id="PTHR28055:SF1">
    <property type="entry name" value="ALTERED INHERITANCE OF MITOCHONDRIA PROTEIN 41, MITOCHONDRIAL"/>
    <property type="match status" value="1"/>
</dbReference>
<name>E6MF86_9FIRM</name>
<dbReference type="GO" id="GO:0016884">
    <property type="term" value="F:carbon-nitrogen ligase activity, with glutamine as amido-N-donor"/>
    <property type="evidence" value="ECO:0007669"/>
    <property type="project" value="InterPro"/>
</dbReference>
<dbReference type="AlphaFoldDB" id="E6MF86"/>
<evidence type="ECO:0000313" key="1">
    <source>
        <dbReference type="EMBL" id="EFV02246.1"/>
    </source>
</evidence>
<dbReference type="PANTHER" id="PTHR28055">
    <property type="entry name" value="ALTERED INHERITANCE OF MITOCHONDRIA PROTEIN 41, MITOCHONDRIAL"/>
    <property type="match status" value="1"/>
</dbReference>
<dbReference type="InterPro" id="IPR023168">
    <property type="entry name" value="GatB_Yqey_C_2"/>
</dbReference>
<proteinExistence type="predicted"/>
<dbReference type="STRING" id="887929.HMP0721_0669"/>
<sequence>MALKEQLLADLKTAMKAKDKVRKSTITMMRAAILQKEKDQRVDVLPETDIRAIISKQYKQRKDALDEFTKAGRDDLIEQTRAEMAIIEAYLPKQLSQAEIAAIVDETIQEVGAASMKDMGNVMKALMPKIKGAADGKIVNQIVRAKLA</sequence>
<accession>E6MF86</accession>
<dbReference type="eggNOG" id="COG1610">
    <property type="taxonomic scope" value="Bacteria"/>
</dbReference>
<reference evidence="1 2" key="1">
    <citation type="submission" date="2010-12" db="EMBL/GenBank/DDBJ databases">
        <authorList>
            <person name="Muzny D."/>
            <person name="Qin X."/>
            <person name="Deng J."/>
            <person name="Jiang H."/>
            <person name="Liu Y."/>
            <person name="Qu J."/>
            <person name="Song X.-Z."/>
            <person name="Zhang L."/>
            <person name="Thornton R."/>
            <person name="Coyle M."/>
            <person name="Francisco L."/>
            <person name="Jackson L."/>
            <person name="Javaid M."/>
            <person name="Korchina V."/>
            <person name="Kovar C."/>
            <person name="Mata R."/>
            <person name="Mathew T."/>
            <person name="Ngo R."/>
            <person name="Nguyen L."/>
            <person name="Nguyen N."/>
            <person name="Okwuonu G."/>
            <person name="Ongeri F."/>
            <person name="Pham C."/>
            <person name="Simmons D."/>
            <person name="Wilczek-Boney K."/>
            <person name="Hale W."/>
            <person name="Jakkamsetti A."/>
            <person name="Pham P."/>
            <person name="Ruth R."/>
            <person name="San Lucas F."/>
            <person name="Warren J."/>
            <person name="Zhang J."/>
            <person name="Zhao Z."/>
            <person name="Zhou C."/>
            <person name="Zhu D."/>
            <person name="Lee S."/>
            <person name="Bess C."/>
            <person name="Blankenburg K."/>
            <person name="Forbes L."/>
            <person name="Fu Q."/>
            <person name="Gubbala S."/>
            <person name="Hirani K."/>
            <person name="Jayaseelan J.C."/>
            <person name="Lara F."/>
            <person name="Munidasa M."/>
            <person name="Palculict T."/>
            <person name="Patil S."/>
            <person name="Pu L.-L."/>
            <person name="Saada N."/>
            <person name="Tang L."/>
            <person name="Weissenberger G."/>
            <person name="Zhu Y."/>
            <person name="Hemphill L."/>
            <person name="Shang Y."/>
            <person name="Youmans B."/>
            <person name="Ayvaz T."/>
            <person name="Ross M."/>
            <person name="Santibanez J."/>
            <person name="Aqrawi P."/>
            <person name="Gross S."/>
            <person name="Joshi V."/>
            <person name="Fowler G."/>
            <person name="Nazareth L."/>
            <person name="Reid J."/>
            <person name="Worley K."/>
            <person name="Petrosino J."/>
            <person name="Highlander S."/>
            <person name="Gibbs R."/>
        </authorList>
    </citation>
    <scope>NUCLEOTIDE SEQUENCE [LARGE SCALE GENOMIC DNA]</scope>
    <source>
        <strain evidence="1 2">ATCC 23263</strain>
    </source>
</reference>
<dbReference type="Pfam" id="PF09424">
    <property type="entry name" value="YqeY"/>
    <property type="match status" value="1"/>
</dbReference>
<dbReference type="EMBL" id="AEQN01000011">
    <property type="protein sequence ID" value="EFV02246.1"/>
    <property type="molecule type" value="Genomic_DNA"/>
</dbReference>
<dbReference type="Gene3D" id="1.10.1510.10">
    <property type="entry name" value="Uncharacterised protein YqeY/AIM41 PF09424, N-terminal domain"/>
    <property type="match status" value="1"/>
</dbReference>